<dbReference type="InterPro" id="IPR003754">
    <property type="entry name" value="4pyrrol_synth_uPrphyn_synth"/>
</dbReference>
<dbReference type="EC" id="4.2.1.75" evidence="3"/>
<organism evidence="10">
    <name type="scientific">marine metagenome</name>
    <dbReference type="NCBI Taxonomy" id="408172"/>
    <lineage>
        <taxon>unclassified sequences</taxon>
        <taxon>metagenomes</taxon>
        <taxon>ecological metagenomes</taxon>
    </lineage>
</organism>
<dbReference type="Pfam" id="PF02602">
    <property type="entry name" value="HEM4"/>
    <property type="match status" value="1"/>
</dbReference>
<gene>
    <name evidence="10" type="ORF">METZ01_LOCUS68696</name>
</gene>
<dbReference type="Gene3D" id="3.40.50.10090">
    <property type="match status" value="2"/>
</dbReference>
<comment type="catalytic activity">
    <reaction evidence="8">
        <text>hydroxymethylbilane = uroporphyrinogen III + H2O</text>
        <dbReference type="Rhea" id="RHEA:18965"/>
        <dbReference type="ChEBI" id="CHEBI:15377"/>
        <dbReference type="ChEBI" id="CHEBI:57308"/>
        <dbReference type="ChEBI" id="CHEBI:57845"/>
        <dbReference type="EC" id="4.2.1.75"/>
    </reaction>
</comment>
<evidence type="ECO:0000256" key="8">
    <source>
        <dbReference type="ARBA" id="ARBA00048617"/>
    </source>
</evidence>
<dbReference type="InterPro" id="IPR036108">
    <property type="entry name" value="4pyrrol_syn_uPrphyn_synt_sf"/>
</dbReference>
<evidence type="ECO:0000256" key="2">
    <source>
        <dbReference type="ARBA" id="ARBA00008133"/>
    </source>
</evidence>
<reference evidence="10" key="1">
    <citation type="submission" date="2018-05" db="EMBL/GenBank/DDBJ databases">
        <authorList>
            <person name="Lanie J.A."/>
            <person name="Ng W.-L."/>
            <person name="Kazmierczak K.M."/>
            <person name="Andrzejewski T.M."/>
            <person name="Davidsen T.M."/>
            <person name="Wayne K.J."/>
            <person name="Tettelin H."/>
            <person name="Glass J.I."/>
            <person name="Rusch D."/>
            <person name="Podicherti R."/>
            <person name="Tsui H.-C.T."/>
            <person name="Winkler M.E."/>
        </authorList>
    </citation>
    <scope>NUCLEOTIDE SEQUENCE</scope>
</reference>
<keyword evidence="4" id="KW-0456">Lyase</keyword>
<keyword evidence="5" id="KW-0627">Porphyrin biosynthesis</keyword>
<dbReference type="AlphaFoldDB" id="A0A381TI95"/>
<evidence type="ECO:0000256" key="4">
    <source>
        <dbReference type="ARBA" id="ARBA00023239"/>
    </source>
</evidence>
<evidence type="ECO:0000313" key="10">
    <source>
        <dbReference type="EMBL" id="SVA15842.1"/>
    </source>
</evidence>
<dbReference type="InterPro" id="IPR039793">
    <property type="entry name" value="UROS/Hem4"/>
</dbReference>
<dbReference type="GO" id="GO:0004852">
    <property type="term" value="F:uroporphyrinogen-III synthase activity"/>
    <property type="evidence" value="ECO:0007669"/>
    <property type="project" value="UniProtKB-EC"/>
</dbReference>
<name>A0A381TI95_9ZZZZ</name>
<evidence type="ECO:0000256" key="6">
    <source>
        <dbReference type="ARBA" id="ARBA00031702"/>
    </source>
</evidence>
<dbReference type="EMBL" id="UINC01004644">
    <property type="protein sequence ID" value="SVA15842.1"/>
    <property type="molecule type" value="Genomic_DNA"/>
</dbReference>
<protein>
    <recommendedName>
        <fullName evidence="3">uroporphyrinogen-III synthase</fullName>
        <ecNumber evidence="3">4.2.1.75</ecNumber>
    </recommendedName>
    <alternativeName>
        <fullName evidence="7">Hydroxymethylbilane hydrolyase [cyclizing]</fullName>
    </alternativeName>
    <alternativeName>
        <fullName evidence="6">Uroporphyrinogen-III cosynthase</fullName>
    </alternativeName>
</protein>
<dbReference type="CDD" id="cd06578">
    <property type="entry name" value="HemD"/>
    <property type="match status" value="1"/>
</dbReference>
<evidence type="ECO:0000256" key="3">
    <source>
        <dbReference type="ARBA" id="ARBA00013109"/>
    </source>
</evidence>
<evidence type="ECO:0000256" key="5">
    <source>
        <dbReference type="ARBA" id="ARBA00023244"/>
    </source>
</evidence>
<comment type="similarity">
    <text evidence="2">Belongs to the uroporphyrinogen-III synthase family.</text>
</comment>
<dbReference type="PANTHER" id="PTHR38042">
    <property type="entry name" value="UROPORPHYRINOGEN-III SYNTHASE, CHLOROPLASTIC"/>
    <property type="match status" value="1"/>
</dbReference>
<feature type="domain" description="Tetrapyrrole biosynthesis uroporphyrinogen III synthase" evidence="9">
    <location>
        <begin position="8"/>
        <end position="182"/>
    </location>
</feature>
<comment type="pathway">
    <text evidence="1">Porphyrin-containing compound metabolism; protoporphyrin-IX biosynthesis; coproporphyrinogen-III from 5-aminolevulinate: step 3/4.</text>
</comment>
<evidence type="ECO:0000256" key="1">
    <source>
        <dbReference type="ARBA" id="ARBA00004772"/>
    </source>
</evidence>
<evidence type="ECO:0000259" key="9">
    <source>
        <dbReference type="Pfam" id="PF02602"/>
    </source>
</evidence>
<accession>A0A381TI95</accession>
<proteinExistence type="inferred from homology"/>
<dbReference type="SUPFAM" id="SSF69618">
    <property type="entry name" value="HemD-like"/>
    <property type="match status" value="1"/>
</dbReference>
<sequence length="200" mass="23021">MDVKEINLKDYEIAIFTSANAVRSIQEHVRKNKKIKCYCVGRFTEKVAKNFGFLNTISAEGSVNALKNLIINSEKNNNLKKIIYLCGDHTSFDLEKELKTEGLKINKVVTYSSEVISEVDKESIKKVKEHLPDVIFIYSSRGAEGLMKIVEKYSLYQLLKESVVACMSNKIVEYFKNNKWKKIDKFNPGEELIKIEQLKK</sequence>
<dbReference type="PANTHER" id="PTHR38042:SF1">
    <property type="entry name" value="UROPORPHYRINOGEN-III SYNTHASE, CHLOROPLASTIC"/>
    <property type="match status" value="1"/>
</dbReference>
<evidence type="ECO:0000256" key="7">
    <source>
        <dbReference type="ARBA" id="ARBA00032649"/>
    </source>
</evidence>
<dbReference type="GO" id="GO:0006780">
    <property type="term" value="P:uroporphyrinogen III biosynthetic process"/>
    <property type="evidence" value="ECO:0007669"/>
    <property type="project" value="InterPro"/>
</dbReference>